<accession>A0A7S7NP75</accession>
<dbReference type="GO" id="GO:0015344">
    <property type="term" value="F:siderophore uptake transmembrane transporter activity"/>
    <property type="evidence" value="ECO:0007669"/>
    <property type="project" value="TreeGrafter"/>
</dbReference>
<dbReference type="RefSeq" id="WP_194448920.1">
    <property type="nucleotide sequence ID" value="NZ_CP063849.1"/>
</dbReference>
<dbReference type="InterPro" id="IPR039426">
    <property type="entry name" value="TonB-dep_rcpt-like"/>
</dbReference>
<evidence type="ECO:0000256" key="6">
    <source>
        <dbReference type="ARBA" id="ARBA00023136"/>
    </source>
</evidence>
<dbReference type="Gene3D" id="2.170.130.10">
    <property type="entry name" value="TonB-dependent receptor, plug domain"/>
    <property type="match status" value="1"/>
</dbReference>
<comment type="subcellular location">
    <subcellularLocation>
        <location evidence="1 8">Cell outer membrane</location>
        <topology evidence="1 8">Multi-pass membrane protein</topology>
    </subcellularLocation>
</comment>
<feature type="chain" id="PRO_5032907691" evidence="9">
    <location>
        <begin position="29"/>
        <end position="800"/>
    </location>
</feature>
<dbReference type="InterPro" id="IPR037066">
    <property type="entry name" value="Plug_dom_sf"/>
</dbReference>
<dbReference type="GO" id="GO:0009279">
    <property type="term" value="C:cell outer membrane"/>
    <property type="evidence" value="ECO:0007669"/>
    <property type="project" value="UniProtKB-SubCell"/>
</dbReference>
<dbReference type="SUPFAM" id="SSF49464">
    <property type="entry name" value="Carboxypeptidase regulatory domain-like"/>
    <property type="match status" value="1"/>
</dbReference>
<gene>
    <name evidence="10" type="ORF">IRI77_31510</name>
</gene>
<evidence type="ECO:0000256" key="3">
    <source>
        <dbReference type="ARBA" id="ARBA00022452"/>
    </source>
</evidence>
<sequence length="800" mass="87289">MRHHFRWFWPVYFYVCSCAFGQSTASVAGTVHDQTGAPVSGAHVVVKSPLTNFERSSVADADGAFQLTNIPARNYEVRVEAPGFRPFETTVTLTARLTAELQVKLELAANETHVSVTASDRALLVNAEETGTRAQLSETDIGKMALQVGNRGLEAVVVSFPGFAQNANGAIHPRGAHNQMSFIIDGMPITDQLTGAFANSVDPNIVQNVELFTGNIPAEFGNKVSAVVNVTSKTGLGTGRLLGGSIAVSGAGFDTLSQVTQVAGEKGRLGFTFSLNTMKSNRYLDQVSLDNLHNGGNSQRAFSRLDYQAGAHDVLRLNLLAGRSSFELANLRSQQARGMDERQELRDVSAALGWVHTFNANTLWSSNSSYRTTVAQLFPSAGDFPVTAAQARHLSTVTLLNQLGIVRGRHNIRFGADIQHFPVSENFSFGITDPAFNAPESASYLPNLLAFDLSRGGRLFQFSKRASGSLYSSYLQDEISLGNWHVSAGLRFDNYRFLVHGSQFQPRLGLSYNIRGTGTVLRASYNRLYQTPPNENLLISNSDESSVLVAPDIRATVGSAVVLIRPERQNLYEMGLQQAVGRKVSLNASFYHKDAKDQQDNNSFFNTPIIFPMQLKSIRVNSVEGRMVVTPVSGFSGSLSVTHARAISTPPFTGGLYIGNGDVALLNSGPFVIDHDQVLSLQTIVNYTGKKGFYATCSMRYDSGLVTAAVDPAQVRNDPDYADLLPLVNLTSAPPRTRPRAVTDLVLGYQHLRGEKRHWEASLQISNISNERALYNFQSAFVGTRLVQPRTAGVRLTWFF</sequence>
<evidence type="ECO:0000256" key="7">
    <source>
        <dbReference type="ARBA" id="ARBA00023237"/>
    </source>
</evidence>
<evidence type="ECO:0000256" key="5">
    <source>
        <dbReference type="ARBA" id="ARBA00022729"/>
    </source>
</evidence>
<dbReference type="PANTHER" id="PTHR30069">
    <property type="entry name" value="TONB-DEPENDENT OUTER MEMBRANE RECEPTOR"/>
    <property type="match status" value="1"/>
</dbReference>
<keyword evidence="10" id="KW-0675">Receptor</keyword>
<keyword evidence="6 8" id="KW-0472">Membrane</keyword>
<dbReference type="Gene3D" id="2.60.40.1120">
    <property type="entry name" value="Carboxypeptidase-like, regulatory domain"/>
    <property type="match status" value="1"/>
</dbReference>
<dbReference type="PANTHER" id="PTHR30069:SF29">
    <property type="entry name" value="HEMOGLOBIN AND HEMOGLOBIN-HAPTOGLOBIN-BINDING PROTEIN 1-RELATED"/>
    <property type="match status" value="1"/>
</dbReference>
<name>A0A7S7NP75_PALFE</name>
<evidence type="ECO:0000313" key="10">
    <source>
        <dbReference type="EMBL" id="QOY87251.1"/>
    </source>
</evidence>
<evidence type="ECO:0000256" key="2">
    <source>
        <dbReference type="ARBA" id="ARBA00022448"/>
    </source>
</evidence>
<dbReference type="GO" id="GO:0044718">
    <property type="term" value="P:siderophore transmembrane transport"/>
    <property type="evidence" value="ECO:0007669"/>
    <property type="project" value="TreeGrafter"/>
</dbReference>
<dbReference type="InterPro" id="IPR036942">
    <property type="entry name" value="Beta-barrel_TonB_sf"/>
</dbReference>
<dbReference type="Pfam" id="PF13620">
    <property type="entry name" value="CarboxypepD_reg"/>
    <property type="match status" value="1"/>
</dbReference>
<dbReference type="PROSITE" id="PS52016">
    <property type="entry name" value="TONB_DEPENDENT_REC_3"/>
    <property type="match status" value="1"/>
</dbReference>
<keyword evidence="4 8" id="KW-0812">Transmembrane</keyword>
<evidence type="ECO:0000256" key="1">
    <source>
        <dbReference type="ARBA" id="ARBA00004571"/>
    </source>
</evidence>
<comment type="similarity">
    <text evidence="8">Belongs to the TonB-dependent receptor family.</text>
</comment>
<evidence type="ECO:0000313" key="11">
    <source>
        <dbReference type="Proteomes" id="UP000593892"/>
    </source>
</evidence>
<keyword evidence="11" id="KW-1185">Reference proteome</keyword>
<keyword evidence="2 8" id="KW-0813">Transport</keyword>
<dbReference type="InterPro" id="IPR008969">
    <property type="entry name" value="CarboxyPept-like_regulatory"/>
</dbReference>
<keyword evidence="5 9" id="KW-0732">Signal</keyword>
<organism evidence="10 11">
    <name type="scientific">Paludibaculum fermentans</name>
    <dbReference type="NCBI Taxonomy" id="1473598"/>
    <lineage>
        <taxon>Bacteria</taxon>
        <taxon>Pseudomonadati</taxon>
        <taxon>Acidobacteriota</taxon>
        <taxon>Terriglobia</taxon>
        <taxon>Bryobacterales</taxon>
        <taxon>Bryobacteraceae</taxon>
        <taxon>Paludibaculum</taxon>
    </lineage>
</organism>
<feature type="signal peptide" evidence="9">
    <location>
        <begin position="1"/>
        <end position="28"/>
    </location>
</feature>
<reference evidence="10 11" key="1">
    <citation type="submission" date="2020-10" db="EMBL/GenBank/DDBJ databases">
        <title>Complete genome sequence of Paludibaculum fermentans P105T, a facultatively anaerobic acidobacterium capable of dissimilatory Fe(III) reduction.</title>
        <authorList>
            <person name="Dedysh S.N."/>
            <person name="Beletsky A.V."/>
            <person name="Kulichevskaya I.S."/>
            <person name="Mardanov A.V."/>
            <person name="Ravin N.V."/>
        </authorList>
    </citation>
    <scope>NUCLEOTIDE SEQUENCE [LARGE SCALE GENOMIC DNA]</scope>
    <source>
        <strain evidence="10 11">P105</strain>
    </source>
</reference>
<dbReference type="AlphaFoldDB" id="A0A7S7NP75"/>
<dbReference type="Gene3D" id="2.40.170.20">
    <property type="entry name" value="TonB-dependent receptor, beta-barrel domain"/>
    <property type="match status" value="1"/>
</dbReference>
<proteinExistence type="inferred from homology"/>
<dbReference type="EMBL" id="CP063849">
    <property type="protein sequence ID" value="QOY87251.1"/>
    <property type="molecule type" value="Genomic_DNA"/>
</dbReference>
<keyword evidence="7 8" id="KW-0998">Cell outer membrane</keyword>
<dbReference type="SUPFAM" id="SSF56935">
    <property type="entry name" value="Porins"/>
    <property type="match status" value="1"/>
</dbReference>
<dbReference type="Proteomes" id="UP000593892">
    <property type="component" value="Chromosome"/>
</dbReference>
<keyword evidence="3 8" id="KW-1134">Transmembrane beta strand</keyword>
<evidence type="ECO:0000256" key="8">
    <source>
        <dbReference type="PROSITE-ProRule" id="PRU01360"/>
    </source>
</evidence>
<protein>
    <submittedName>
        <fullName evidence="10">TonB-dependent receptor</fullName>
    </submittedName>
</protein>
<evidence type="ECO:0000256" key="4">
    <source>
        <dbReference type="ARBA" id="ARBA00022692"/>
    </source>
</evidence>
<evidence type="ECO:0000256" key="9">
    <source>
        <dbReference type="SAM" id="SignalP"/>
    </source>
</evidence>
<dbReference type="KEGG" id="pfer:IRI77_31510"/>